<protein>
    <recommendedName>
        <fullName evidence="3">NADH:ubiquinone reductase (H(+)-translocating)</fullName>
        <ecNumber evidence="3">7.1.1.2</ecNumber>
    </recommendedName>
    <alternativeName>
        <fullName evidence="7">NADH dehydrogenase subunit 5</fullName>
    </alternativeName>
</protein>
<keyword evidence="11" id="KW-0830">Ubiquinone</keyword>
<evidence type="ECO:0000256" key="6">
    <source>
        <dbReference type="ARBA" id="ARBA00023136"/>
    </source>
</evidence>
<comment type="function">
    <text evidence="1">Core subunit of the mitochondrial membrane respiratory chain NADH dehydrogenase (Complex I) that is believed to belong to the minimal assembly required for catalysis. Complex I functions in the transfer of electrons from NADH to the respiratory chain. The immediate electron acceptor for the enzyme is believed to be ubiquinone.</text>
</comment>
<keyword evidence="5 9" id="KW-1133">Transmembrane helix</keyword>
<evidence type="ECO:0000256" key="4">
    <source>
        <dbReference type="ARBA" id="ARBA00022692"/>
    </source>
</evidence>
<evidence type="ECO:0000256" key="2">
    <source>
        <dbReference type="ARBA" id="ARBA00004141"/>
    </source>
</evidence>
<feature type="transmembrane region" description="Helical" evidence="9">
    <location>
        <begin position="246"/>
        <end position="267"/>
    </location>
</feature>
<evidence type="ECO:0000256" key="5">
    <source>
        <dbReference type="ARBA" id="ARBA00022989"/>
    </source>
</evidence>
<evidence type="ECO:0000256" key="3">
    <source>
        <dbReference type="ARBA" id="ARBA00012944"/>
    </source>
</evidence>
<feature type="transmembrane region" description="Helical" evidence="9">
    <location>
        <begin position="132"/>
        <end position="152"/>
    </location>
</feature>
<feature type="domain" description="NADH:quinone oxidoreductase/Mrp antiporter transmembrane" evidence="10">
    <location>
        <begin position="2"/>
        <end position="175"/>
    </location>
</feature>
<keyword evidence="6 9" id="KW-0472">Membrane</keyword>
<keyword evidence="12" id="KW-1185">Reference proteome</keyword>
<dbReference type="EMBL" id="KQ414963">
    <property type="protein sequence ID" value="KOC59035.1"/>
    <property type="molecule type" value="Genomic_DNA"/>
</dbReference>
<dbReference type="Pfam" id="PF00361">
    <property type="entry name" value="Proton_antipo_M"/>
    <property type="match status" value="1"/>
</dbReference>
<dbReference type="GO" id="GO:0015990">
    <property type="term" value="P:electron transport coupled proton transport"/>
    <property type="evidence" value="ECO:0007669"/>
    <property type="project" value="TreeGrafter"/>
</dbReference>
<evidence type="ECO:0000256" key="1">
    <source>
        <dbReference type="ARBA" id="ARBA00003257"/>
    </source>
</evidence>
<feature type="transmembrane region" description="Helical" evidence="9">
    <location>
        <begin position="37"/>
        <end position="55"/>
    </location>
</feature>
<accession>A0A0L7QKD7</accession>
<name>A0A0L7QKD7_9HYME</name>
<dbReference type="GO" id="GO:0042773">
    <property type="term" value="P:ATP synthesis coupled electron transport"/>
    <property type="evidence" value="ECO:0007669"/>
    <property type="project" value="InterPro"/>
</dbReference>
<reference evidence="11 12" key="1">
    <citation type="submission" date="2015-07" db="EMBL/GenBank/DDBJ databases">
        <title>The genome of Habropoda laboriosa.</title>
        <authorList>
            <person name="Pan H."/>
            <person name="Kapheim K."/>
        </authorList>
    </citation>
    <scope>NUCLEOTIDE SEQUENCE [LARGE SCALE GENOMIC DNA]</scope>
    <source>
        <strain evidence="11">0110345459</strain>
    </source>
</reference>
<evidence type="ECO:0000259" key="10">
    <source>
        <dbReference type="Pfam" id="PF00361"/>
    </source>
</evidence>
<comment type="catalytic activity">
    <reaction evidence="8">
        <text>a ubiquinone + NADH + 5 H(+)(in) = a ubiquinol + NAD(+) + 4 H(+)(out)</text>
        <dbReference type="Rhea" id="RHEA:29091"/>
        <dbReference type="Rhea" id="RHEA-COMP:9565"/>
        <dbReference type="Rhea" id="RHEA-COMP:9566"/>
        <dbReference type="ChEBI" id="CHEBI:15378"/>
        <dbReference type="ChEBI" id="CHEBI:16389"/>
        <dbReference type="ChEBI" id="CHEBI:17976"/>
        <dbReference type="ChEBI" id="CHEBI:57540"/>
        <dbReference type="ChEBI" id="CHEBI:57945"/>
        <dbReference type="EC" id="7.1.1.2"/>
    </reaction>
</comment>
<dbReference type="GO" id="GO:0003954">
    <property type="term" value="F:NADH dehydrogenase activity"/>
    <property type="evidence" value="ECO:0007669"/>
    <property type="project" value="TreeGrafter"/>
</dbReference>
<dbReference type="STRING" id="597456.A0A0L7QKD7"/>
<evidence type="ECO:0000256" key="8">
    <source>
        <dbReference type="ARBA" id="ARBA00049551"/>
    </source>
</evidence>
<feature type="transmembrane region" description="Helical" evidence="9">
    <location>
        <begin position="86"/>
        <end position="111"/>
    </location>
</feature>
<feature type="non-terminal residue" evidence="11">
    <location>
        <position position="1"/>
    </location>
</feature>
<evidence type="ECO:0000313" key="12">
    <source>
        <dbReference type="Proteomes" id="UP000053825"/>
    </source>
</evidence>
<feature type="transmembrane region" description="Helical" evidence="9">
    <location>
        <begin position="214"/>
        <end position="234"/>
    </location>
</feature>
<dbReference type="InterPro" id="IPR003945">
    <property type="entry name" value="NU5C-like"/>
</dbReference>
<keyword evidence="4 9" id="KW-0812">Transmembrane</keyword>
<dbReference type="GO" id="GO:0008137">
    <property type="term" value="F:NADH dehydrogenase (ubiquinone) activity"/>
    <property type="evidence" value="ECO:0007669"/>
    <property type="project" value="UniProtKB-EC"/>
</dbReference>
<evidence type="ECO:0000313" key="11">
    <source>
        <dbReference type="EMBL" id="KOC59035.1"/>
    </source>
</evidence>
<dbReference type="Proteomes" id="UP000053825">
    <property type="component" value="Unassembled WGS sequence"/>
</dbReference>
<comment type="subcellular location">
    <subcellularLocation>
        <location evidence="2">Membrane</location>
        <topology evidence="2">Multi-pass membrane protein</topology>
    </subcellularLocation>
</comment>
<organism evidence="11 12">
    <name type="scientific">Habropoda laboriosa</name>
    <dbReference type="NCBI Taxonomy" id="597456"/>
    <lineage>
        <taxon>Eukaryota</taxon>
        <taxon>Metazoa</taxon>
        <taxon>Ecdysozoa</taxon>
        <taxon>Arthropoda</taxon>
        <taxon>Hexapoda</taxon>
        <taxon>Insecta</taxon>
        <taxon>Pterygota</taxon>
        <taxon>Neoptera</taxon>
        <taxon>Endopterygota</taxon>
        <taxon>Hymenoptera</taxon>
        <taxon>Apocrita</taxon>
        <taxon>Aculeata</taxon>
        <taxon>Apoidea</taxon>
        <taxon>Anthophila</taxon>
        <taxon>Apidae</taxon>
        <taxon>Habropoda</taxon>
    </lineage>
</organism>
<gene>
    <name evidence="11" type="ORF">WH47_11767</name>
</gene>
<proteinExistence type="predicted"/>
<dbReference type="GO" id="GO:0016020">
    <property type="term" value="C:membrane"/>
    <property type="evidence" value="ECO:0007669"/>
    <property type="project" value="UniProtKB-SubCell"/>
</dbReference>
<dbReference type="AlphaFoldDB" id="A0A0L7QKD7"/>
<dbReference type="EC" id="7.1.1.2" evidence="3"/>
<evidence type="ECO:0000256" key="9">
    <source>
        <dbReference type="SAM" id="Phobius"/>
    </source>
</evidence>
<sequence>IAPTPVSSLVHSSTLVTAGVYLLIRYKPIIINNYNEYLLLISRITIIISGLIANFECDFKKIIALSTLRQLGFIIRILFINIEKLAFIHLIIHAIFKSLIFLCTGRFIHYINRRQDIRDYRGIIKIHPLKRIIITFSILSLCGFPFLCGFYSKDLIIEYFFINKINTLRLINLILGTIFTVSYSTKVLLILYSNKSPIYNNINYSSNKIINYRILFIIIISIFFRKYYLNIIYIDYNTNLPQRYKYIIIKLCIIGIIIGFQINKLTFNKNIKIIRFITANIIIINNLYKHIYLKPFNKIIKYENLIEKKIFEEIIGKLFLIIS</sequence>
<evidence type="ECO:0000256" key="7">
    <source>
        <dbReference type="ARBA" id="ARBA00031027"/>
    </source>
</evidence>
<feature type="transmembrane region" description="Helical" evidence="9">
    <location>
        <begin position="172"/>
        <end position="193"/>
    </location>
</feature>
<dbReference type="OrthoDB" id="10069788at2759"/>
<dbReference type="PANTHER" id="PTHR42829">
    <property type="entry name" value="NADH-UBIQUINONE OXIDOREDUCTASE CHAIN 5"/>
    <property type="match status" value="1"/>
</dbReference>
<dbReference type="PRINTS" id="PR01434">
    <property type="entry name" value="NADHDHGNASE5"/>
</dbReference>
<dbReference type="InterPro" id="IPR001750">
    <property type="entry name" value="ND/Mrp_TM"/>
</dbReference>
<dbReference type="PANTHER" id="PTHR42829:SF2">
    <property type="entry name" value="NADH-UBIQUINONE OXIDOREDUCTASE CHAIN 5"/>
    <property type="match status" value="1"/>
</dbReference>